<evidence type="ECO:0000313" key="2">
    <source>
        <dbReference type="Proteomes" id="UP001171111"/>
    </source>
</evidence>
<evidence type="ECO:0000313" key="1">
    <source>
        <dbReference type="EMBL" id="MDO2409786.1"/>
    </source>
</evidence>
<dbReference type="Proteomes" id="UP001171111">
    <property type="component" value="Unassembled WGS sequence"/>
</dbReference>
<accession>A0ABT8T7T8</accession>
<sequence>MKFKNNHADEFLKDLWQRINEYSLLNASKNDIGDYIIYLLNKYCVYVEKDGEKDVEKERFFDKLSHAEIEKILKINSARIKSAESNIKIKYADDIDENSLFDDFINDLLDGKIVLRKAGDEKIKFVIENKAKRSIIEAKLKELCADTLDSSFNSEIVTIDIKNFLKMLKAQKNLPKEIESKVKKCDDNIIIKALKSSALGNVISLGALVFGA</sequence>
<gene>
    <name evidence="1" type="ORF">Q2362_06705</name>
</gene>
<name>A0ABT8T7T8_9BACT</name>
<protein>
    <submittedName>
        <fullName evidence="1">Uncharacterized protein</fullName>
    </submittedName>
</protein>
<dbReference type="RefSeq" id="WP_302244567.1">
    <property type="nucleotide sequence ID" value="NZ_JAULJQ010000007.1"/>
</dbReference>
<dbReference type="EMBL" id="JAULJQ010000007">
    <property type="protein sequence ID" value="MDO2409786.1"/>
    <property type="molecule type" value="Genomic_DNA"/>
</dbReference>
<proteinExistence type="predicted"/>
<organism evidence="1 2">
    <name type="scientific">Campylobacter magnus</name>
    <dbReference type="NCBI Taxonomy" id="3026462"/>
    <lineage>
        <taxon>Bacteria</taxon>
        <taxon>Pseudomonadati</taxon>
        <taxon>Campylobacterota</taxon>
        <taxon>Epsilonproteobacteria</taxon>
        <taxon>Campylobacterales</taxon>
        <taxon>Campylobacteraceae</taxon>
        <taxon>Campylobacter</taxon>
    </lineage>
</organism>
<reference evidence="1 2" key="1">
    <citation type="submission" date="2023-06" db="EMBL/GenBank/DDBJ databases">
        <title>Campylobacter magnum sp. nov., isolated from cecal contents of domestic pigs (Sus scrofa domesticus).</title>
        <authorList>
            <person name="Papic B."/>
            <person name="Gruntar I."/>
        </authorList>
    </citation>
    <scope>NUCLEOTIDE SEQUENCE [LARGE SCALE GENOMIC DNA]</scope>
    <source>
        <strain evidence="2">34484-21</strain>
    </source>
</reference>
<keyword evidence="2" id="KW-1185">Reference proteome</keyword>
<comment type="caution">
    <text evidence="1">The sequence shown here is derived from an EMBL/GenBank/DDBJ whole genome shotgun (WGS) entry which is preliminary data.</text>
</comment>